<proteinExistence type="inferred from homology"/>
<evidence type="ECO:0000256" key="1">
    <source>
        <dbReference type="ARBA" id="ARBA00011073"/>
    </source>
</evidence>
<accession>A0AAD2DW59</accession>
<evidence type="ECO:0000256" key="2">
    <source>
        <dbReference type="ARBA" id="ARBA00022729"/>
    </source>
</evidence>
<dbReference type="InterPro" id="IPR045051">
    <property type="entry name" value="SBT"/>
</dbReference>
<dbReference type="AlphaFoldDB" id="A0AAD2DW59"/>
<comment type="similarity">
    <text evidence="1">Belongs to the peptidase S8 family.</text>
</comment>
<name>A0AAD2DW59_9LAMI</name>
<dbReference type="EMBL" id="OU503044">
    <property type="protein sequence ID" value="CAI9768144.1"/>
    <property type="molecule type" value="Genomic_DNA"/>
</dbReference>
<sequence length="129" mass="14263">MGIDLPLYPEVDKRDVIYYGSFHAVASGIITVCSGGNSRSAAGTVEDVAPWVISVAASTMDKSFPTIIMLGNNKKFTITLNETWVSGRVVLWFTLEAGEENIKEAQTNVRNSDTKLHLLHEVYYQILLL</sequence>
<dbReference type="SUPFAM" id="SSF52743">
    <property type="entry name" value="Subtilisin-like"/>
    <property type="match status" value="1"/>
</dbReference>
<dbReference type="Gene3D" id="3.40.50.200">
    <property type="entry name" value="Peptidase S8/S53 domain"/>
    <property type="match status" value="1"/>
</dbReference>
<keyword evidence="2" id="KW-0732">Signal</keyword>
<gene>
    <name evidence="3" type="ORF">FPE_LOCUS15574</name>
</gene>
<organism evidence="3 4">
    <name type="scientific">Fraxinus pennsylvanica</name>
    <dbReference type="NCBI Taxonomy" id="56036"/>
    <lineage>
        <taxon>Eukaryota</taxon>
        <taxon>Viridiplantae</taxon>
        <taxon>Streptophyta</taxon>
        <taxon>Embryophyta</taxon>
        <taxon>Tracheophyta</taxon>
        <taxon>Spermatophyta</taxon>
        <taxon>Magnoliopsida</taxon>
        <taxon>eudicotyledons</taxon>
        <taxon>Gunneridae</taxon>
        <taxon>Pentapetalae</taxon>
        <taxon>asterids</taxon>
        <taxon>lamiids</taxon>
        <taxon>Lamiales</taxon>
        <taxon>Oleaceae</taxon>
        <taxon>Oleeae</taxon>
        <taxon>Fraxinus</taxon>
    </lineage>
</organism>
<evidence type="ECO:0000313" key="3">
    <source>
        <dbReference type="EMBL" id="CAI9768144.1"/>
    </source>
</evidence>
<dbReference type="InterPro" id="IPR036852">
    <property type="entry name" value="Peptidase_S8/S53_dom_sf"/>
</dbReference>
<protein>
    <submittedName>
        <fullName evidence="3">Uncharacterized protein</fullName>
    </submittedName>
</protein>
<keyword evidence="4" id="KW-1185">Reference proteome</keyword>
<dbReference type="GO" id="GO:0004252">
    <property type="term" value="F:serine-type endopeptidase activity"/>
    <property type="evidence" value="ECO:0007669"/>
    <property type="project" value="InterPro"/>
</dbReference>
<dbReference type="GO" id="GO:0006508">
    <property type="term" value="P:proteolysis"/>
    <property type="evidence" value="ECO:0007669"/>
    <property type="project" value="InterPro"/>
</dbReference>
<reference evidence="3" key="1">
    <citation type="submission" date="2023-05" db="EMBL/GenBank/DDBJ databases">
        <authorList>
            <person name="Huff M."/>
        </authorList>
    </citation>
    <scope>NUCLEOTIDE SEQUENCE</scope>
</reference>
<dbReference type="Proteomes" id="UP000834106">
    <property type="component" value="Chromosome 9"/>
</dbReference>
<evidence type="ECO:0000313" key="4">
    <source>
        <dbReference type="Proteomes" id="UP000834106"/>
    </source>
</evidence>
<dbReference type="Gene3D" id="3.50.30.30">
    <property type="match status" value="1"/>
</dbReference>
<dbReference type="PANTHER" id="PTHR10795">
    <property type="entry name" value="PROPROTEIN CONVERTASE SUBTILISIN/KEXIN"/>
    <property type="match status" value="1"/>
</dbReference>